<dbReference type="AlphaFoldDB" id="A0A915A221"/>
<dbReference type="Proteomes" id="UP000887569">
    <property type="component" value="Unplaced"/>
</dbReference>
<protein>
    <submittedName>
        <fullName evidence="2">Uncharacterized protein</fullName>
    </submittedName>
</protein>
<dbReference type="WBParaSite" id="PgE195_g001_t01">
    <property type="protein sequence ID" value="PgE195_g001_t01"/>
    <property type="gene ID" value="PgE195_g001"/>
</dbReference>
<accession>A0A915A221</accession>
<organism evidence="1 2">
    <name type="scientific">Parascaris univalens</name>
    <name type="common">Nematode worm</name>
    <dbReference type="NCBI Taxonomy" id="6257"/>
    <lineage>
        <taxon>Eukaryota</taxon>
        <taxon>Metazoa</taxon>
        <taxon>Ecdysozoa</taxon>
        <taxon>Nematoda</taxon>
        <taxon>Chromadorea</taxon>
        <taxon>Rhabditida</taxon>
        <taxon>Spirurina</taxon>
        <taxon>Ascaridomorpha</taxon>
        <taxon>Ascaridoidea</taxon>
        <taxon>Ascarididae</taxon>
        <taxon>Parascaris</taxon>
    </lineage>
</organism>
<sequence length="33" mass="3558">ITAPLRRPISSLNLLAGHAAQLGHQRTGKCDFD</sequence>
<evidence type="ECO:0000313" key="1">
    <source>
        <dbReference type="Proteomes" id="UP000887569"/>
    </source>
</evidence>
<name>A0A915A221_PARUN</name>
<reference evidence="2" key="1">
    <citation type="submission" date="2022-11" db="UniProtKB">
        <authorList>
            <consortium name="WormBaseParasite"/>
        </authorList>
    </citation>
    <scope>IDENTIFICATION</scope>
</reference>
<proteinExistence type="predicted"/>
<evidence type="ECO:0000313" key="2">
    <source>
        <dbReference type="WBParaSite" id="PgE195_g001_t01"/>
    </source>
</evidence>
<keyword evidence="1" id="KW-1185">Reference proteome</keyword>